<comment type="function">
    <text evidence="11">Involved in the biosynthesis of isoprenoids. Catalyzes the 1,3-allylic rearrangement of the homoallylic substrate isopentenyl (IPP) to its allylic isomer, dimethylallyl diphosphate (DMAPP).</text>
</comment>
<dbReference type="PANTHER" id="PTHR43665:SF1">
    <property type="entry name" value="ISOPENTENYL-DIPHOSPHATE DELTA-ISOMERASE"/>
    <property type="match status" value="1"/>
</dbReference>
<dbReference type="HAMAP" id="MF_00354">
    <property type="entry name" value="Idi_2"/>
    <property type="match status" value="1"/>
</dbReference>
<dbReference type="NCBIfam" id="TIGR02151">
    <property type="entry name" value="IPP_isom_2"/>
    <property type="match status" value="1"/>
</dbReference>
<comment type="cofactor">
    <cofactor evidence="11">
        <name>Mg(2+)</name>
        <dbReference type="ChEBI" id="CHEBI:18420"/>
    </cofactor>
</comment>
<feature type="domain" description="FMN-dependent dehydrogenase" evidence="12">
    <location>
        <begin position="175"/>
        <end position="337"/>
    </location>
</feature>
<keyword evidence="4 11" id="KW-0288">FMN</keyword>
<dbReference type="Proteomes" id="UP000317557">
    <property type="component" value="Unassembled WGS sequence"/>
</dbReference>
<feature type="binding site" evidence="11">
    <location>
        <position position="64"/>
    </location>
    <ligand>
        <name>FMN</name>
        <dbReference type="ChEBI" id="CHEBI:58210"/>
    </ligand>
</feature>
<dbReference type="SUPFAM" id="SSF51395">
    <property type="entry name" value="FMN-linked oxidoreductases"/>
    <property type="match status" value="1"/>
</dbReference>
<dbReference type="GO" id="GO:0005737">
    <property type="term" value="C:cytoplasm"/>
    <property type="evidence" value="ECO:0007669"/>
    <property type="project" value="UniProtKB-SubCell"/>
</dbReference>
<evidence type="ECO:0000256" key="2">
    <source>
        <dbReference type="ARBA" id="ARBA00022490"/>
    </source>
</evidence>
<feature type="binding site" evidence="11">
    <location>
        <begin position="7"/>
        <end position="8"/>
    </location>
    <ligand>
        <name>substrate</name>
    </ligand>
</feature>
<accession>A0A521ANX2</accession>
<keyword evidence="14" id="KW-1185">Reference proteome</keyword>
<evidence type="ECO:0000313" key="13">
    <source>
        <dbReference type="EMBL" id="SMO36515.1"/>
    </source>
</evidence>
<dbReference type="OrthoDB" id="9795032at2"/>
<proteinExistence type="inferred from homology"/>
<feature type="binding site" evidence="11">
    <location>
        <position position="221"/>
    </location>
    <ligand>
        <name>FMN</name>
        <dbReference type="ChEBI" id="CHEBI:58210"/>
    </ligand>
</feature>
<comment type="subcellular location">
    <subcellularLocation>
        <location evidence="11">Cytoplasm</location>
    </subcellularLocation>
</comment>
<evidence type="ECO:0000256" key="11">
    <source>
        <dbReference type="HAMAP-Rule" id="MF_00354"/>
    </source>
</evidence>
<feature type="binding site" evidence="11">
    <location>
        <position position="95"/>
    </location>
    <ligand>
        <name>FMN</name>
        <dbReference type="ChEBI" id="CHEBI:58210"/>
    </ligand>
</feature>
<keyword evidence="7 11" id="KW-0521">NADP</keyword>
<dbReference type="CDD" id="cd02811">
    <property type="entry name" value="IDI-2_FMN"/>
    <property type="match status" value="1"/>
</dbReference>
<feature type="binding site" evidence="11">
    <location>
        <begin position="95"/>
        <end position="97"/>
    </location>
    <ligand>
        <name>substrate</name>
    </ligand>
</feature>
<comment type="cofactor">
    <cofactor evidence="1 11">
        <name>FMN</name>
        <dbReference type="ChEBI" id="CHEBI:58210"/>
    </cofactor>
</comment>
<name>A0A521ANX2_9BACT</name>
<comment type="caution">
    <text evidence="11">Lacks conserved residue(s) required for the propagation of feature annotation.</text>
</comment>
<keyword evidence="2 11" id="KW-0963">Cytoplasm</keyword>
<dbReference type="GO" id="GO:0010181">
    <property type="term" value="F:FMN binding"/>
    <property type="evidence" value="ECO:0007669"/>
    <property type="project" value="UniProtKB-UniRule"/>
</dbReference>
<evidence type="ECO:0000313" key="14">
    <source>
        <dbReference type="Proteomes" id="UP000317557"/>
    </source>
</evidence>
<evidence type="ECO:0000256" key="3">
    <source>
        <dbReference type="ARBA" id="ARBA00022630"/>
    </source>
</evidence>
<dbReference type="RefSeq" id="WP_142452799.1">
    <property type="nucleotide sequence ID" value="NZ_FXTP01000001.1"/>
</dbReference>
<organism evidence="13 14">
    <name type="scientific">Gracilimonas mengyeensis</name>
    <dbReference type="NCBI Taxonomy" id="1302730"/>
    <lineage>
        <taxon>Bacteria</taxon>
        <taxon>Pseudomonadati</taxon>
        <taxon>Balneolota</taxon>
        <taxon>Balneolia</taxon>
        <taxon>Balneolales</taxon>
        <taxon>Balneolaceae</taxon>
        <taxon>Gracilimonas</taxon>
    </lineage>
</organism>
<feature type="binding site" evidence="11">
    <location>
        <position position="159"/>
    </location>
    <ligand>
        <name>substrate</name>
    </ligand>
</feature>
<dbReference type="GO" id="GO:0000287">
    <property type="term" value="F:magnesium ion binding"/>
    <property type="evidence" value="ECO:0007669"/>
    <property type="project" value="UniProtKB-UniRule"/>
</dbReference>
<gene>
    <name evidence="11" type="primary">fni</name>
    <name evidence="13" type="ORF">SAMN06265219_101287</name>
</gene>
<dbReference type="Gene3D" id="3.20.20.70">
    <property type="entry name" value="Aldolase class I"/>
    <property type="match status" value="1"/>
</dbReference>
<keyword evidence="6 11" id="KW-0460">Magnesium</keyword>
<protein>
    <recommendedName>
        <fullName evidence="11">Isopentenyl-diphosphate delta-isomerase</fullName>
        <shortName evidence="11">IPP isomerase</shortName>
        <ecNumber evidence="11">5.3.3.2</ecNumber>
    </recommendedName>
    <alternativeName>
        <fullName evidence="11">Isopentenyl diphosphate:dimethylallyl diphosphate isomerase</fullName>
    </alternativeName>
    <alternativeName>
        <fullName evidence="11">Isopentenyl pyrophosphate isomerase</fullName>
    </alternativeName>
    <alternativeName>
        <fullName evidence="11">Type 2 isopentenyl diphosphate isomerase</fullName>
        <shortName evidence="11">IDI-2</shortName>
    </alternativeName>
</protein>
<evidence type="ECO:0000256" key="6">
    <source>
        <dbReference type="ARBA" id="ARBA00022842"/>
    </source>
</evidence>
<feature type="binding site" evidence="11">
    <location>
        <position position="124"/>
    </location>
    <ligand>
        <name>FMN</name>
        <dbReference type="ChEBI" id="CHEBI:58210"/>
    </ligand>
</feature>
<evidence type="ECO:0000256" key="8">
    <source>
        <dbReference type="ARBA" id="ARBA00023229"/>
    </source>
</evidence>
<feature type="binding site" evidence="11">
    <location>
        <position position="191"/>
    </location>
    <ligand>
        <name>FMN</name>
        <dbReference type="ChEBI" id="CHEBI:58210"/>
    </ligand>
</feature>
<dbReference type="PANTHER" id="PTHR43665">
    <property type="entry name" value="ISOPENTENYL-DIPHOSPHATE DELTA-ISOMERASE"/>
    <property type="match status" value="1"/>
</dbReference>
<dbReference type="InterPro" id="IPR013785">
    <property type="entry name" value="Aldolase_TIM"/>
</dbReference>
<evidence type="ECO:0000256" key="9">
    <source>
        <dbReference type="ARBA" id="ARBA00023235"/>
    </source>
</evidence>
<keyword evidence="3 11" id="KW-0285">Flavoprotein</keyword>
<evidence type="ECO:0000259" key="12">
    <source>
        <dbReference type="Pfam" id="PF01070"/>
    </source>
</evidence>
<keyword evidence="5 11" id="KW-0479">Metal-binding</keyword>
<dbReference type="InterPro" id="IPR011179">
    <property type="entry name" value="IPdP_isomerase"/>
</dbReference>
<dbReference type="Pfam" id="PF01070">
    <property type="entry name" value="FMN_dh"/>
    <property type="match status" value="2"/>
</dbReference>
<feature type="binding site" evidence="11">
    <location>
        <begin position="291"/>
        <end position="292"/>
    </location>
    <ligand>
        <name>FMN</name>
        <dbReference type="ChEBI" id="CHEBI:58210"/>
    </ligand>
</feature>
<evidence type="ECO:0000256" key="10">
    <source>
        <dbReference type="ARBA" id="ARBA00025810"/>
    </source>
</evidence>
<comment type="similarity">
    <text evidence="11">Belongs to the IPP isomerase type 2 family.</text>
</comment>
<evidence type="ECO:0000256" key="1">
    <source>
        <dbReference type="ARBA" id="ARBA00001917"/>
    </source>
</evidence>
<dbReference type="PIRSF" id="PIRSF003314">
    <property type="entry name" value="IPP_isomerase"/>
    <property type="match status" value="1"/>
</dbReference>
<sequence>MTDIRDRKKDHVELTTDEATQYQQSSGFDQFRFIHNALPEVNFGEISTEASFLGRTFDFPFFISSMTGGYAEAGPVNAIIAEFCEAENLPFGVGSQRAMLEDESLTETFSIVRKKAPNAFICSNIGGAQLFGGLESKKLRLLVDSIEANAVIVHLNPLQELMQPEGDRNFKGILDGIEQLVQQTELPVIVKETGAGISEHTARRLLNAGVEVIDVAGAGGTSWAKVENSRATNTQSNHDFDEWGLPTVYCIRQLSKLEWERSFEIIASGGIRSSFDIAKSLCLGAHFAATAQPVIKSIKQNGYDGLEEWYGKWKKDLRLIMTLLGCRTVQELSEAHLLKI</sequence>
<comment type="cofactor">
    <cofactor evidence="11">
        <name>NADPH</name>
        <dbReference type="ChEBI" id="CHEBI:57783"/>
    </cofactor>
</comment>
<comment type="catalytic activity">
    <reaction evidence="11">
        <text>isopentenyl diphosphate = dimethylallyl diphosphate</text>
        <dbReference type="Rhea" id="RHEA:23284"/>
        <dbReference type="ChEBI" id="CHEBI:57623"/>
        <dbReference type="ChEBI" id="CHEBI:128769"/>
        <dbReference type="EC" id="5.3.3.2"/>
    </reaction>
</comment>
<dbReference type="InterPro" id="IPR000262">
    <property type="entry name" value="FMN-dep_DH"/>
</dbReference>
<dbReference type="EC" id="5.3.3.2" evidence="11"/>
<evidence type="ECO:0000256" key="4">
    <source>
        <dbReference type="ARBA" id="ARBA00022643"/>
    </source>
</evidence>
<evidence type="ECO:0000256" key="7">
    <source>
        <dbReference type="ARBA" id="ARBA00022857"/>
    </source>
</evidence>
<keyword evidence="9 11" id="KW-0413">Isomerase</keyword>
<dbReference type="GO" id="GO:0004452">
    <property type="term" value="F:isopentenyl-diphosphate delta-isomerase activity"/>
    <property type="evidence" value="ECO:0007669"/>
    <property type="project" value="UniProtKB-UniRule"/>
</dbReference>
<feature type="binding site" evidence="11">
    <location>
        <begin position="270"/>
        <end position="272"/>
    </location>
    <ligand>
        <name>FMN</name>
        <dbReference type="ChEBI" id="CHEBI:58210"/>
    </ligand>
</feature>
<dbReference type="GO" id="GO:0016491">
    <property type="term" value="F:oxidoreductase activity"/>
    <property type="evidence" value="ECO:0007669"/>
    <property type="project" value="InterPro"/>
</dbReference>
<comment type="subunit">
    <text evidence="10 11">Homooctamer. Dimer of tetramers.</text>
</comment>
<feature type="binding site" evidence="11">
    <location>
        <position position="160"/>
    </location>
    <ligand>
        <name>Mg(2+)</name>
        <dbReference type="ChEBI" id="CHEBI:18420"/>
    </ligand>
</feature>
<dbReference type="GO" id="GO:0008299">
    <property type="term" value="P:isoprenoid biosynthetic process"/>
    <property type="evidence" value="ECO:0007669"/>
    <property type="project" value="UniProtKB-UniRule"/>
</dbReference>
<evidence type="ECO:0000256" key="5">
    <source>
        <dbReference type="ARBA" id="ARBA00022723"/>
    </source>
</evidence>
<dbReference type="GO" id="GO:0070402">
    <property type="term" value="F:NADPH binding"/>
    <property type="evidence" value="ECO:0007669"/>
    <property type="project" value="UniProtKB-UniRule"/>
</dbReference>
<keyword evidence="8 11" id="KW-0414">Isoprene biosynthesis</keyword>
<feature type="binding site" evidence="11">
    <location>
        <begin position="65"/>
        <end position="67"/>
    </location>
    <ligand>
        <name>FMN</name>
        <dbReference type="ChEBI" id="CHEBI:58210"/>
    </ligand>
</feature>
<feature type="domain" description="FMN-dependent dehydrogenase" evidence="12">
    <location>
        <begin position="15"/>
        <end position="96"/>
    </location>
</feature>
<dbReference type="AlphaFoldDB" id="A0A521ANX2"/>
<reference evidence="13 14" key="1">
    <citation type="submission" date="2017-05" db="EMBL/GenBank/DDBJ databases">
        <authorList>
            <person name="Varghese N."/>
            <person name="Submissions S."/>
        </authorList>
    </citation>
    <scope>NUCLEOTIDE SEQUENCE [LARGE SCALE GENOMIC DNA]</scope>
    <source>
        <strain evidence="13 14">DSM 21985</strain>
    </source>
</reference>
<dbReference type="EMBL" id="FXTP01000001">
    <property type="protein sequence ID" value="SMO36515.1"/>
    <property type="molecule type" value="Genomic_DNA"/>
</dbReference>